<sequence length="90" mass="9018">MNQVSSLVTGGTTITAATLAPMLQWLLAGCPLPIPESLPYLVAALIVTGVHAIGNCWASHQAAKTDAPAPAAEPVTPAPTVPPAPATQQA</sequence>
<name>A0A2S4LX80_9BURK</name>
<accession>A0A2S4LX80</accession>
<comment type="caution">
    <text evidence="3">The sequence shown here is derived from an EMBL/GenBank/DDBJ whole genome shotgun (WGS) entry which is preliminary data.</text>
</comment>
<dbReference type="AlphaFoldDB" id="A0A2S4LX80"/>
<evidence type="ECO:0000256" key="2">
    <source>
        <dbReference type="SAM" id="Phobius"/>
    </source>
</evidence>
<keyword evidence="2" id="KW-1133">Transmembrane helix</keyword>
<reference evidence="3 4" key="1">
    <citation type="submission" date="2018-01" db="EMBL/GenBank/DDBJ databases">
        <title>Genomic Encyclopedia of Type Strains, Phase III (KMG-III): the genomes of soil and plant-associated and newly described type strains.</title>
        <authorList>
            <person name="Whitman W."/>
        </authorList>
    </citation>
    <scope>NUCLEOTIDE SEQUENCE [LARGE SCALE GENOMIC DNA]</scope>
    <source>
        <strain evidence="3 4">JCM 18070</strain>
    </source>
</reference>
<keyword evidence="4" id="KW-1185">Reference proteome</keyword>
<keyword evidence="2" id="KW-0812">Transmembrane</keyword>
<dbReference type="EMBL" id="PQGA01000020">
    <property type="protein sequence ID" value="POR47046.1"/>
    <property type="molecule type" value="Genomic_DNA"/>
</dbReference>
<organism evidence="3 4">
    <name type="scientific">Paraburkholderia eburnea</name>
    <dbReference type="NCBI Taxonomy" id="1189126"/>
    <lineage>
        <taxon>Bacteria</taxon>
        <taxon>Pseudomonadati</taxon>
        <taxon>Pseudomonadota</taxon>
        <taxon>Betaproteobacteria</taxon>
        <taxon>Burkholderiales</taxon>
        <taxon>Burkholderiaceae</taxon>
        <taxon>Paraburkholderia</taxon>
    </lineage>
</organism>
<feature type="region of interest" description="Disordered" evidence="1">
    <location>
        <begin position="63"/>
        <end position="90"/>
    </location>
</feature>
<evidence type="ECO:0008006" key="5">
    <source>
        <dbReference type="Google" id="ProtNLM"/>
    </source>
</evidence>
<gene>
    <name evidence="3" type="ORF">B0G62_12039</name>
</gene>
<feature type="transmembrane region" description="Helical" evidence="2">
    <location>
        <begin position="38"/>
        <end position="58"/>
    </location>
</feature>
<evidence type="ECO:0000313" key="3">
    <source>
        <dbReference type="EMBL" id="POR47046.1"/>
    </source>
</evidence>
<proteinExistence type="predicted"/>
<feature type="compositionally biased region" description="Pro residues" evidence="1">
    <location>
        <begin position="76"/>
        <end position="90"/>
    </location>
</feature>
<dbReference type="Proteomes" id="UP000237381">
    <property type="component" value="Unassembled WGS sequence"/>
</dbReference>
<evidence type="ECO:0000313" key="4">
    <source>
        <dbReference type="Proteomes" id="UP000237381"/>
    </source>
</evidence>
<protein>
    <recommendedName>
        <fullName evidence="5">Holin</fullName>
    </recommendedName>
</protein>
<dbReference type="RefSeq" id="WP_103707009.1">
    <property type="nucleotide sequence ID" value="NZ_PQGA01000020.1"/>
</dbReference>
<evidence type="ECO:0000256" key="1">
    <source>
        <dbReference type="SAM" id="MobiDB-lite"/>
    </source>
</evidence>
<keyword evidence="2" id="KW-0472">Membrane</keyword>
<feature type="compositionally biased region" description="Low complexity" evidence="1">
    <location>
        <begin position="63"/>
        <end position="75"/>
    </location>
</feature>
<feature type="transmembrane region" description="Helical" evidence="2">
    <location>
        <begin position="7"/>
        <end position="26"/>
    </location>
</feature>